<accession>A0A8S5V570</accession>
<dbReference type="EMBL" id="BK016199">
    <property type="protein sequence ID" value="DAG01896.1"/>
    <property type="molecule type" value="Genomic_DNA"/>
</dbReference>
<name>A0A8S5V570_9CAUD</name>
<evidence type="ECO:0000313" key="1">
    <source>
        <dbReference type="EMBL" id="DAG01896.1"/>
    </source>
</evidence>
<reference evidence="1" key="1">
    <citation type="journal article" date="2021" name="Proc. Natl. Acad. Sci. U.S.A.">
        <title>A Catalog of Tens of Thousands of Viruses from Human Metagenomes Reveals Hidden Associations with Chronic Diseases.</title>
        <authorList>
            <person name="Tisza M.J."/>
            <person name="Buck C.B."/>
        </authorList>
    </citation>
    <scope>NUCLEOTIDE SEQUENCE</scope>
    <source>
        <strain evidence="1">CtYaH2</strain>
    </source>
</reference>
<protein>
    <submittedName>
        <fullName evidence="1">Uncharacterized protein</fullName>
    </submittedName>
</protein>
<organism evidence="1">
    <name type="scientific">Siphoviridae sp. ctYaH2</name>
    <dbReference type="NCBI Taxonomy" id="2825549"/>
    <lineage>
        <taxon>Viruses</taxon>
        <taxon>Duplodnaviria</taxon>
        <taxon>Heunggongvirae</taxon>
        <taxon>Uroviricota</taxon>
        <taxon>Caudoviricetes</taxon>
    </lineage>
</organism>
<sequence>MLINKIFLSEKYLRYSKNVYLCSLLLLILPC</sequence>
<proteinExistence type="predicted"/>